<reference evidence="1" key="1">
    <citation type="submission" date="2013-12" db="EMBL/GenBank/DDBJ databases">
        <authorList>
            <person name="Stott M."/>
        </authorList>
    </citation>
    <scope>NUCLEOTIDE SEQUENCE [LARGE SCALE GENOMIC DNA]</scope>
    <source>
        <strain evidence="1">K22</strain>
    </source>
</reference>
<dbReference type="Proteomes" id="UP000031518">
    <property type="component" value="Unassembled WGS sequence"/>
</dbReference>
<name>A0A0B6WWQ4_9BACT</name>
<dbReference type="EMBL" id="CBXV010000005">
    <property type="protein sequence ID" value="CDM65516.1"/>
    <property type="molecule type" value="Genomic_DNA"/>
</dbReference>
<accession>A0A0B6WWQ4</accession>
<organism evidence="1 2">
    <name type="scientific">Pyrinomonas methylaliphatogenes</name>
    <dbReference type="NCBI Taxonomy" id="454194"/>
    <lineage>
        <taxon>Bacteria</taxon>
        <taxon>Pseudomonadati</taxon>
        <taxon>Acidobacteriota</taxon>
        <taxon>Blastocatellia</taxon>
        <taxon>Blastocatellales</taxon>
        <taxon>Pyrinomonadaceae</taxon>
        <taxon>Pyrinomonas</taxon>
    </lineage>
</organism>
<proteinExistence type="predicted"/>
<dbReference type="RefSeq" id="WP_083437696.1">
    <property type="nucleotide sequence ID" value="NZ_CBXV010000005.1"/>
</dbReference>
<dbReference type="NCBIfam" id="TIGR02165">
    <property type="entry name" value="cas5_6_GSU0054"/>
    <property type="match status" value="1"/>
</dbReference>
<dbReference type="AlphaFoldDB" id="A0A0B6WWQ4"/>
<reference evidence="1" key="2">
    <citation type="submission" date="2015-01" db="EMBL/GenBank/DDBJ databases">
        <title>Complete genome sequence of Pyrinomonas methylaliphatogenes type strain K22T.</title>
        <authorList>
            <person name="Lee K.C.Y."/>
            <person name="Power J.F."/>
            <person name="Dunfield P.F."/>
            <person name="Morgan X.C."/>
            <person name="Huttenhower C."/>
            <person name="Stott M.B."/>
        </authorList>
    </citation>
    <scope>NUCLEOTIDE SEQUENCE [LARGE SCALE GENOMIC DNA]</scope>
    <source>
        <strain evidence="1">K22</strain>
    </source>
</reference>
<evidence type="ECO:0000313" key="2">
    <source>
        <dbReference type="Proteomes" id="UP000031518"/>
    </source>
</evidence>
<evidence type="ECO:0000313" key="1">
    <source>
        <dbReference type="EMBL" id="CDM65516.1"/>
    </source>
</evidence>
<keyword evidence="2" id="KW-1185">Reference proteome</keyword>
<gene>
    <name evidence="1" type="ORF">PYK22_01519</name>
</gene>
<dbReference type="STRING" id="454194.PYK22_01519"/>
<dbReference type="InterPro" id="IPR019089">
    <property type="entry name" value="Cas_GSU0054"/>
</dbReference>
<sequence>MSNAPYRDLVVQALAIAPSEAKLCRASVAATKIVAFQSNDLTTQSITVARYALESRALPTVQQALPIAEQVRRALIRNRVDTSHSEAITGKTKEGVPLQGHRHAHYFVTDEDGDGYLDHLTIYAPCGFDRGDLEALTRTRTIFRRGSQPDIRMMLVGLGAPGDFSQNVGLFARARKWRSVTPFSLPRFATRGAGGRPRPRDLPEAQLMRELRLRGFSEPISIQRTLGFWTRDGQLISWSQFAAERLNGKRGYGICGFTIEFAEPVQGPLALGFGCHFSFGLFLPFEQE</sequence>
<protein>
    <submittedName>
        <fullName evidence="1">CRISPR-associated protein GSU0054/csb2, Dpsyc system</fullName>
    </submittedName>
</protein>
<dbReference type="OrthoDB" id="128883at2"/>